<name>A0A4Q0VX86_9BACI</name>
<gene>
    <name evidence="5" type="ORF">DS745_07655</name>
</gene>
<feature type="domain" description="Glycosyltransferase 2-like" evidence="4">
    <location>
        <begin position="6"/>
        <end position="164"/>
    </location>
</feature>
<comment type="caution">
    <text evidence="5">The sequence shown here is derived from an EMBL/GenBank/DDBJ whole genome shotgun (WGS) entry which is preliminary data.</text>
</comment>
<dbReference type="AlphaFoldDB" id="A0A4Q0VX86"/>
<sequence>MGPKITVLMSVYNEEKYLRESIESILNQTYSDFEFLIFDDASNDGSKAILKEYQKKDSRINLVLNETNRGLSYNLAEGVLISKGNWIARMDADDIAFKNRLELQLDYIKNNPEIDVLGSYVLDINEKGNEIELRKLPTSHKEIKSLIWTCPFIHPSVMFRRDAIIKAGSYNRNLRRRQDYDLWFRCCAAHLKFANMDTPIIYYRCTNEYFRKNDFKVQVNQAIMGYKGARLVEASPVAYLGITVAFLKGILPTTLRRPVSRALKKFDPRRR</sequence>
<reference evidence="5 6" key="1">
    <citation type="journal article" date="2019" name="Int. J. Syst. Evol. Microbiol.">
        <title>Anaerobacillus alkaliphilus sp. nov., a novel alkaliphilic and moderately halophilic bacterium.</title>
        <authorList>
            <person name="Borsodi A.K."/>
            <person name="Aszalos J.M."/>
            <person name="Bihari P."/>
            <person name="Nagy I."/>
            <person name="Schumann P."/>
            <person name="Sproer C."/>
            <person name="Kovacs A.L."/>
            <person name="Boka K."/>
            <person name="Dobosy P."/>
            <person name="Ovari M."/>
            <person name="Szili-Kovacs T."/>
            <person name="Toth E."/>
        </authorList>
    </citation>
    <scope>NUCLEOTIDE SEQUENCE [LARGE SCALE GENOMIC DNA]</scope>
    <source>
        <strain evidence="5 6">B16-10</strain>
    </source>
</reference>
<organism evidence="5 6">
    <name type="scientific">Anaerobacillus alkaliphilus</name>
    <dbReference type="NCBI Taxonomy" id="1548597"/>
    <lineage>
        <taxon>Bacteria</taxon>
        <taxon>Bacillati</taxon>
        <taxon>Bacillota</taxon>
        <taxon>Bacilli</taxon>
        <taxon>Bacillales</taxon>
        <taxon>Bacillaceae</taxon>
        <taxon>Anaerobacillus</taxon>
    </lineage>
</organism>
<evidence type="ECO:0000256" key="1">
    <source>
        <dbReference type="ARBA" id="ARBA00006739"/>
    </source>
</evidence>
<dbReference type="InterPro" id="IPR001173">
    <property type="entry name" value="Glyco_trans_2-like"/>
</dbReference>
<protein>
    <submittedName>
        <fullName evidence="5">Glycosyltransferase</fullName>
    </submittedName>
</protein>
<dbReference type="RefSeq" id="WP_129077662.1">
    <property type="nucleotide sequence ID" value="NZ_QOUX01000026.1"/>
</dbReference>
<dbReference type="SUPFAM" id="SSF53448">
    <property type="entry name" value="Nucleotide-diphospho-sugar transferases"/>
    <property type="match status" value="1"/>
</dbReference>
<evidence type="ECO:0000259" key="4">
    <source>
        <dbReference type="Pfam" id="PF00535"/>
    </source>
</evidence>
<evidence type="ECO:0000313" key="6">
    <source>
        <dbReference type="Proteomes" id="UP000290649"/>
    </source>
</evidence>
<evidence type="ECO:0000256" key="3">
    <source>
        <dbReference type="ARBA" id="ARBA00022679"/>
    </source>
</evidence>
<evidence type="ECO:0000256" key="2">
    <source>
        <dbReference type="ARBA" id="ARBA00022676"/>
    </source>
</evidence>
<dbReference type="Gene3D" id="3.90.550.10">
    <property type="entry name" value="Spore Coat Polysaccharide Biosynthesis Protein SpsA, Chain A"/>
    <property type="match status" value="1"/>
</dbReference>
<dbReference type="PANTHER" id="PTHR43685">
    <property type="entry name" value="GLYCOSYLTRANSFERASE"/>
    <property type="match status" value="1"/>
</dbReference>
<dbReference type="PANTHER" id="PTHR43685:SF5">
    <property type="entry name" value="GLYCOSYLTRANSFERASE EPSE-RELATED"/>
    <property type="match status" value="1"/>
</dbReference>
<comment type="similarity">
    <text evidence="1">Belongs to the glycosyltransferase 2 family.</text>
</comment>
<dbReference type="GO" id="GO:0016757">
    <property type="term" value="F:glycosyltransferase activity"/>
    <property type="evidence" value="ECO:0007669"/>
    <property type="project" value="UniProtKB-KW"/>
</dbReference>
<proteinExistence type="inferred from homology"/>
<keyword evidence="6" id="KW-1185">Reference proteome</keyword>
<evidence type="ECO:0000313" key="5">
    <source>
        <dbReference type="EMBL" id="RXJ02255.1"/>
    </source>
</evidence>
<keyword evidence="2" id="KW-0328">Glycosyltransferase</keyword>
<dbReference type="InterPro" id="IPR029044">
    <property type="entry name" value="Nucleotide-diphossugar_trans"/>
</dbReference>
<dbReference type="OrthoDB" id="9815829at2"/>
<dbReference type="Proteomes" id="UP000290649">
    <property type="component" value="Unassembled WGS sequence"/>
</dbReference>
<keyword evidence="3 5" id="KW-0808">Transferase</keyword>
<accession>A0A4Q0VX86</accession>
<dbReference type="InterPro" id="IPR050834">
    <property type="entry name" value="Glycosyltransf_2"/>
</dbReference>
<dbReference type="Pfam" id="PF00535">
    <property type="entry name" value="Glycos_transf_2"/>
    <property type="match status" value="1"/>
</dbReference>
<dbReference type="EMBL" id="QOUX01000026">
    <property type="protein sequence ID" value="RXJ02255.1"/>
    <property type="molecule type" value="Genomic_DNA"/>
</dbReference>